<feature type="active site" description="Proton donor" evidence="4">
    <location>
        <position position="70"/>
    </location>
</feature>
<keyword evidence="2" id="KW-0521">NADP</keyword>
<reference evidence="9" key="1">
    <citation type="journal article" date="2013" name="Nature">
        <title>Pan genome of the phytoplankton Emiliania underpins its global distribution.</title>
        <authorList>
            <person name="Read B.A."/>
            <person name="Kegel J."/>
            <person name="Klute M.J."/>
            <person name="Kuo A."/>
            <person name="Lefebvre S.C."/>
            <person name="Maumus F."/>
            <person name="Mayer C."/>
            <person name="Miller J."/>
            <person name="Monier A."/>
            <person name="Salamov A."/>
            <person name="Young J."/>
            <person name="Aguilar M."/>
            <person name="Claverie J.M."/>
            <person name="Frickenhaus S."/>
            <person name="Gonzalez K."/>
            <person name="Herman E.K."/>
            <person name="Lin Y.C."/>
            <person name="Napier J."/>
            <person name="Ogata H."/>
            <person name="Sarno A.F."/>
            <person name="Shmutz J."/>
            <person name="Schroeder D."/>
            <person name="de Vargas C."/>
            <person name="Verret F."/>
            <person name="von Dassow P."/>
            <person name="Valentin K."/>
            <person name="Van de Peer Y."/>
            <person name="Wheeler G."/>
            <person name="Dacks J.B."/>
            <person name="Delwiche C.F."/>
            <person name="Dyhrman S.T."/>
            <person name="Glockner G."/>
            <person name="John U."/>
            <person name="Richards T."/>
            <person name="Worden A.Z."/>
            <person name="Zhang X."/>
            <person name="Grigoriev I.V."/>
            <person name="Allen A.E."/>
            <person name="Bidle K."/>
            <person name="Borodovsky M."/>
            <person name="Bowler C."/>
            <person name="Brownlee C."/>
            <person name="Cock J.M."/>
            <person name="Elias M."/>
            <person name="Gladyshev V.N."/>
            <person name="Groth M."/>
            <person name="Guda C."/>
            <person name="Hadaegh A."/>
            <person name="Iglesias-Rodriguez M.D."/>
            <person name="Jenkins J."/>
            <person name="Jones B.M."/>
            <person name="Lawson T."/>
            <person name="Leese F."/>
            <person name="Lindquist E."/>
            <person name="Lobanov A."/>
            <person name="Lomsadze A."/>
            <person name="Malik S.B."/>
            <person name="Marsh M.E."/>
            <person name="Mackinder L."/>
            <person name="Mock T."/>
            <person name="Mueller-Roeber B."/>
            <person name="Pagarete A."/>
            <person name="Parker M."/>
            <person name="Probert I."/>
            <person name="Quesneville H."/>
            <person name="Raines C."/>
            <person name="Rensing S.A."/>
            <person name="Riano-Pachon D.M."/>
            <person name="Richier S."/>
            <person name="Rokitta S."/>
            <person name="Shiraiwa Y."/>
            <person name="Soanes D.M."/>
            <person name="van der Giezen M."/>
            <person name="Wahlund T.M."/>
            <person name="Williams B."/>
            <person name="Wilson W."/>
            <person name="Wolfe G."/>
            <person name="Wurch L.L."/>
        </authorList>
    </citation>
    <scope>NUCLEOTIDE SEQUENCE</scope>
</reference>
<accession>A0A0D3JRR9</accession>
<dbReference type="eggNOG" id="KOG1577">
    <property type="taxonomic scope" value="Eukaryota"/>
</dbReference>
<dbReference type="PANTHER" id="PTHR43827:SF3">
    <property type="entry name" value="NADP-DEPENDENT OXIDOREDUCTASE DOMAIN-CONTAINING PROTEIN"/>
    <property type="match status" value="1"/>
</dbReference>
<evidence type="ECO:0000256" key="1">
    <source>
        <dbReference type="ARBA" id="ARBA00007905"/>
    </source>
</evidence>
<dbReference type="PaxDb" id="2903-EOD26204"/>
<dbReference type="InterPro" id="IPR036812">
    <property type="entry name" value="NAD(P)_OxRdtase_dom_sf"/>
</dbReference>
<organism evidence="8 9">
    <name type="scientific">Emiliania huxleyi (strain CCMP1516)</name>
    <dbReference type="NCBI Taxonomy" id="280463"/>
    <lineage>
        <taxon>Eukaryota</taxon>
        <taxon>Haptista</taxon>
        <taxon>Haptophyta</taxon>
        <taxon>Prymnesiophyceae</taxon>
        <taxon>Isochrysidales</taxon>
        <taxon>Noelaerhabdaceae</taxon>
        <taxon>Emiliania</taxon>
    </lineage>
</organism>
<dbReference type="Proteomes" id="UP000013827">
    <property type="component" value="Unassembled WGS sequence"/>
</dbReference>
<sequence length="301" mass="32082">MLLFSCAVSSAQAPASVPPNDWAHTVKLNNGVAMPLISLGTWQYSPAVAESTVRLGLSLGYNHIDAALDYKNQRSVGKALAEHDRASYFLTTKVPSRTSASSAFADTSKDLAADLEQLGLSYVDLMLVHFPPVGNTLHCAAMQEQWRALETFYRAKKARAIGVSNYCQSSLRCIARAANVTPAVNQIKYHIGMGPDPIGLRSYGDRLGIVTQAYSPLGDGTGELISGPLVTGIGAKHNKSGAQVSLRWVVGHGVPVSTKSTSARHLTANLDLFGWEVSAQEKEALDAATSPKGHPSFMCDA</sequence>
<evidence type="ECO:0000256" key="4">
    <source>
        <dbReference type="PIRSR" id="PIRSR000097-1"/>
    </source>
</evidence>
<dbReference type="HOGENOM" id="CLU_023205_0_1_1"/>
<evidence type="ECO:0000313" key="8">
    <source>
        <dbReference type="EnsemblProtists" id="EOD26204"/>
    </source>
</evidence>
<dbReference type="Gene3D" id="3.20.20.100">
    <property type="entry name" value="NADP-dependent oxidoreductase domain"/>
    <property type="match status" value="1"/>
</dbReference>
<dbReference type="GeneID" id="17271746"/>
<reference evidence="8" key="2">
    <citation type="submission" date="2024-10" db="UniProtKB">
        <authorList>
            <consortium name="EnsemblProtists"/>
        </authorList>
    </citation>
    <scope>IDENTIFICATION</scope>
</reference>
<evidence type="ECO:0000256" key="2">
    <source>
        <dbReference type="ARBA" id="ARBA00022857"/>
    </source>
</evidence>
<dbReference type="PIRSF" id="PIRSF000097">
    <property type="entry name" value="AKR"/>
    <property type="match status" value="1"/>
</dbReference>
<evidence type="ECO:0000259" key="7">
    <source>
        <dbReference type="Pfam" id="PF00248"/>
    </source>
</evidence>
<feature type="binding site" evidence="5">
    <location>
        <position position="129"/>
    </location>
    <ligand>
        <name>substrate</name>
    </ligand>
</feature>
<feature type="site" description="Lowers pKa of active site Tyr" evidence="6">
    <location>
        <position position="93"/>
    </location>
</feature>
<dbReference type="STRING" id="2903.R1EZA1"/>
<dbReference type="PROSITE" id="PS00062">
    <property type="entry name" value="ALDOKETO_REDUCTASE_2"/>
    <property type="match status" value="1"/>
</dbReference>
<proteinExistence type="inferred from homology"/>
<dbReference type="KEGG" id="ehx:EMIHUDRAFT_457382"/>
<dbReference type="SUPFAM" id="SSF51430">
    <property type="entry name" value="NAD(P)-linked oxidoreductase"/>
    <property type="match status" value="1"/>
</dbReference>
<evidence type="ECO:0000256" key="3">
    <source>
        <dbReference type="ARBA" id="ARBA00023002"/>
    </source>
</evidence>
<dbReference type="OMA" id="CSRDICA"/>
<evidence type="ECO:0000313" key="9">
    <source>
        <dbReference type="Proteomes" id="UP000013827"/>
    </source>
</evidence>
<evidence type="ECO:0000256" key="5">
    <source>
        <dbReference type="PIRSR" id="PIRSR000097-2"/>
    </source>
</evidence>
<evidence type="ECO:0000256" key="6">
    <source>
        <dbReference type="PIRSR" id="PIRSR000097-3"/>
    </source>
</evidence>
<dbReference type="CDD" id="cd19071">
    <property type="entry name" value="AKR_AKR1-5-like"/>
    <property type="match status" value="1"/>
</dbReference>
<dbReference type="GO" id="GO:0016616">
    <property type="term" value="F:oxidoreductase activity, acting on the CH-OH group of donors, NAD or NADP as acceptor"/>
    <property type="evidence" value="ECO:0007669"/>
    <property type="project" value="UniProtKB-ARBA"/>
</dbReference>
<dbReference type="PANTHER" id="PTHR43827">
    <property type="entry name" value="2,5-DIKETO-D-GLUCONIC ACID REDUCTASE"/>
    <property type="match status" value="1"/>
</dbReference>
<dbReference type="AlphaFoldDB" id="A0A0D3JRR9"/>
<comment type="similarity">
    <text evidence="1">Belongs to the aldo/keto reductase family.</text>
</comment>
<dbReference type="PRINTS" id="PR00069">
    <property type="entry name" value="ALDKETRDTASE"/>
</dbReference>
<dbReference type="Pfam" id="PF00248">
    <property type="entry name" value="Aldo_ket_red"/>
    <property type="match status" value="1"/>
</dbReference>
<dbReference type="InterPro" id="IPR018170">
    <property type="entry name" value="Aldo/ket_reductase_CS"/>
</dbReference>
<dbReference type="InterPro" id="IPR023210">
    <property type="entry name" value="NADP_OxRdtase_dom"/>
</dbReference>
<protein>
    <recommendedName>
        <fullName evidence="7">NADP-dependent oxidoreductase domain-containing protein</fullName>
    </recommendedName>
</protein>
<feature type="domain" description="NADP-dependent oxidoreductase" evidence="7">
    <location>
        <begin position="37"/>
        <end position="221"/>
    </location>
</feature>
<name>A0A0D3JRR9_EMIH1</name>
<dbReference type="InterPro" id="IPR020471">
    <property type="entry name" value="AKR"/>
</dbReference>
<keyword evidence="3" id="KW-0560">Oxidoreductase</keyword>
<keyword evidence="9" id="KW-1185">Reference proteome</keyword>
<dbReference type="RefSeq" id="XP_005778633.1">
    <property type="nucleotide sequence ID" value="XM_005778576.1"/>
</dbReference>
<dbReference type="EnsemblProtists" id="EOD26204">
    <property type="protein sequence ID" value="EOD26204"/>
    <property type="gene ID" value="EMIHUDRAFT_457382"/>
</dbReference>